<accession>H8LP39</accession>
<organism evidence="2 3">
    <name type="scientific">Rickettsia slovaca str. D-CWPP</name>
    <dbReference type="NCBI Taxonomy" id="1105109"/>
    <lineage>
        <taxon>Bacteria</taxon>
        <taxon>Pseudomonadati</taxon>
        <taxon>Pseudomonadota</taxon>
        <taxon>Alphaproteobacteria</taxon>
        <taxon>Rickettsiales</taxon>
        <taxon>Rickettsiaceae</taxon>
        <taxon>Rickettsieae</taxon>
        <taxon>Rickettsia</taxon>
        <taxon>spotted fever group</taxon>
    </lineage>
</organism>
<gene>
    <name evidence="2" type="ORF">MC3_00570</name>
</gene>
<dbReference type="AlphaFoldDB" id="H8LP39"/>
<evidence type="ECO:0000256" key="1">
    <source>
        <dbReference type="SAM" id="MobiDB-lite"/>
    </source>
</evidence>
<dbReference type="KEGG" id="rsw:MC3_00570"/>
<dbReference type="Proteomes" id="UP000007592">
    <property type="component" value="Chromosome"/>
</dbReference>
<dbReference type="HOGENOM" id="CLU_183791_0_0_5"/>
<dbReference type="RefSeq" id="WP_014419690.1">
    <property type="nucleotide sequence ID" value="NC_017065.1"/>
</dbReference>
<evidence type="ECO:0000313" key="3">
    <source>
        <dbReference type="Proteomes" id="UP000007592"/>
    </source>
</evidence>
<proteinExistence type="predicted"/>
<protein>
    <submittedName>
        <fullName evidence="2">Cation efflux system protein</fullName>
    </submittedName>
</protein>
<evidence type="ECO:0000313" key="2">
    <source>
        <dbReference type="EMBL" id="AFD19104.1"/>
    </source>
</evidence>
<name>H8LP39_RICSL</name>
<sequence>MICDDLIRQSQGLKILSTEQCKGQGLNLRKSQAETLKQSLIALNKSKNNMFILTLDSNVSDNEEDKDNNVNSNEVERPPYDNNDEVEVGGATMQLND</sequence>
<dbReference type="PATRIC" id="fig|1105109.3.peg.118"/>
<reference evidence="2 3" key="1">
    <citation type="submission" date="2012-03" db="EMBL/GenBank/DDBJ databases">
        <authorList>
            <person name="Johnson S.L."/>
            <person name="Munk A.C."/>
            <person name="Han S."/>
            <person name="Bruce D.C."/>
            <person name="Dasch G.A."/>
        </authorList>
    </citation>
    <scope>NUCLEOTIDE SEQUENCE [LARGE SCALE GENOMIC DNA]</scope>
    <source>
        <strain evidence="3">D-CWPP (RSB)</strain>
    </source>
</reference>
<feature type="region of interest" description="Disordered" evidence="1">
    <location>
        <begin position="59"/>
        <end position="97"/>
    </location>
</feature>
<dbReference type="EMBL" id="CP003375">
    <property type="protein sequence ID" value="AFD19104.1"/>
    <property type="molecule type" value="Genomic_DNA"/>
</dbReference>